<organism evidence="11 12">
    <name type="scientific">Akkermansia biwaensis</name>
    <dbReference type="NCBI Taxonomy" id="2946555"/>
    <lineage>
        <taxon>Bacteria</taxon>
        <taxon>Pseudomonadati</taxon>
        <taxon>Verrucomicrobiota</taxon>
        <taxon>Verrucomicrobiia</taxon>
        <taxon>Verrucomicrobiales</taxon>
        <taxon>Akkermansiaceae</taxon>
        <taxon>Akkermansia</taxon>
    </lineage>
</organism>
<dbReference type="InterPro" id="IPR001650">
    <property type="entry name" value="Helicase_C-like"/>
</dbReference>
<keyword evidence="3 11" id="KW-0347">Helicase</keyword>
<dbReference type="PANTHER" id="PTHR47959:SF13">
    <property type="entry name" value="ATP-DEPENDENT RNA HELICASE RHLE"/>
    <property type="match status" value="1"/>
</dbReference>
<evidence type="ECO:0000259" key="8">
    <source>
        <dbReference type="PROSITE" id="PS51192"/>
    </source>
</evidence>
<dbReference type="EMBL" id="AP025943">
    <property type="protein sequence ID" value="BDL42439.1"/>
    <property type="molecule type" value="Genomic_DNA"/>
</dbReference>
<dbReference type="Pfam" id="PF00271">
    <property type="entry name" value="Helicase_C"/>
    <property type="match status" value="1"/>
</dbReference>
<dbReference type="GO" id="GO:0004386">
    <property type="term" value="F:helicase activity"/>
    <property type="evidence" value="ECO:0007669"/>
    <property type="project" value="UniProtKB-KW"/>
</dbReference>
<dbReference type="InterPro" id="IPR027417">
    <property type="entry name" value="P-loop_NTPase"/>
</dbReference>
<comment type="similarity">
    <text evidence="5">Belongs to the DEAD box helicase family.</text>
</comment>
<accession>A0ABN6QD41</accession>
<evidence type="ECO:0000256" key="7">
    <source>
        <dbReference type="SAM" id="MobiDB-lite"/>
    </source>
</evidence>
<dbReference type="SMART" id="SM00487">
    <property type="entry name" value="DEXDc"/>
    <property type="match status" value="1"/>
</dbReference>
<dbReference type="SMART" id="SM00490">
    <property type="entry name" value="HELICc"/>
    <property type="match status" value="1"/>
</dbReference>
<feature type="region of interest" description="Disordered" evidence="7">
    <location>
        <begin position="388"/>
        <end position="413"/>
    </location>
</feature>
<sequence>MVSTTFRELGLSAPILRQLEKLEYKTPTPIQAACIPMLLQKKDLMGLAQTGTGKTAAFALPLIQHFSEHPAKPRPRKVRALILSPTRELASQIHDNITAYAKGQNLSTAVIFGGVGYAPQFRKLAAGLDILVATPGRLIDHLERQTVNLDQVETLILDEADHMLDMGFAPALKKIVAKIPRQRHTQMFSATMPDNIRQLAQAFLQEPETVMVTPPSATADRVEQSLCMVRSQADKRPCTLDLLEQRQHPGRTLIFTRTKHGANRLASFLTGRDYPASAIHGDKSQGTRERMLREFRSGETPILVATDIAARGIDVKDVQLVINYDLPAESEVYVHRIGRTARAGADGQAIALCAPDEVGKARDIHKMLGRVLPVHASSTELPAELLTVPGADRRQKNSARENGAPSRRQSRNG</sequence>
<evidence type="ECO:0000256" key="2">
    <source>
        <dbReference type="ARBA" id="ARBA00022801"/>
    </source>
</evidence>
<dbReference type="PROSITE" id="PS51194">
    <property type="entry name" value="HELICASE_CTER"/>
    <property type="match status" value="1"/>
</dbReference>
<dbReference type="PROSITE" id="PS51192">
    <property type="entry name" value="HELICASE_ATP_BIND_1"/>
    <property type="match status" value="1"/>
</dbReference>
<keyword evidence="12" id="KW-1185">Reference proteome</keyword>
<dbReference type="PROSITE" id="PS51195">
    <property type="entry name" value="Q_MOTIF"/>
    <property type="match status" value="1"/>
</dbReference>
<proteinExistence type="inferred from homology"/>
<feature type="domain" description="Helicase C-terminal" evidence="9">
    <location>
        <begin position="221"/>
        <end position="387"/>
    </location>
</feature>
<dbReference type="InterPro" id="IPR050079">
    <property type="entry name" value="DEAD_box_RNA_helicase"/>
</dbReference>
<keyword evidence="1" id="KW-0547">Nucleotide-binding</keyword>
<dbReference type="InterPro" id="IPR044742">
    <property type="entry name" value="DEAD/DEAH_RhlB"/>
</dbReference>
<reference evidence="11" key="1">
    <citation type="submission" date="2022-06" db="EMBL/GenBank/DDBJ databases">
        <title>Akkermansia biwalacus sp. nov., an anaerobic mucin-degrading bacterium isolated from human intestine.</title>
        <authorList>
            <person name="Kobayashi Y."/>
            <person name="Inoue S."/>
            <person name="Kawahara T."/>
            <person name="Kohda N."/>
        </authorList>
    </citation>
    <scope>NUCLEOTIDE SEQUENCE</scope>
    <source>
        <strain evidence="11">WON2089</strain>
    </source>
</reference>
<evidence type="ECO:0000256" key="1">
    <source>
        <dbReference type="ARBA" id="ARBA00022741"/>
    </source>
</evidence>
<dbReference type="CDD" id="cd18787">
    <property type="entry name" value="SF2_C_DEAD"/>
    <property type="match status" value="1"/>
</dbReference>
<evidence type="ECO:0000256" key="6">
    <source>
        <dbReference type="PROSITE-ProRule" id="PRU00552"/>
    </source>
</evidence>
<evidence type="ECO:0000256" key="5">
    <source>
        <dbReference type="ARBA" id="ARBA00038437"/>
    </source>
</evidence>
<dbReference type="InterPro" id="IPR014014">
    <property type="entry name" value="RNA_helicase_DEAD_Q_motif"/>
</dbReference>
<dbReference type="InterPro" id="IPR014001">
    <property type="entry name" value="Helicase_ATP-bd"/>
</dbReference>
<name>A0ABN6QD41_9BACT</name>
<dbReference type="CDD" id="cd00268">
    <property type="entry name" value="DEADc"/>
    <property type="match status" value="1"/>
</dbReference>
<evidence type="ECO:0000259" key="9">
    <source>
        <dbReference type="PROSITE" id="PS51194"/>
    </source>
</evidence>
<evidence type="ECO:0000256" key="4">
    <source>
        <dbReference type="ARBA" id="ARBA00022840"/>
    </source>
</evidence>
<gene>
    <name evidence="11" type="ORF">Abiwalacus_00130</name>
</gene>
<dbReference type="Gene3D" id="3.40.50.300">
    <property type="entry name" value="P-loop containing nucleotide triphosphate hydrolases"/>
    <property type="match status" value="2"/>
</dbReference>
<evidence type="ECO:0000259" key="10">
    <source>
        <dbReference type="PROSITE" id="PS51195"/>
    </source>
</evidence>
<feature type="domain" description="Helicase ATP-binding" evidence="8">
    <location>
        <begin position="35"/>
        <end position="210"/>
    </location>
</feature>
<evidence type="ECO:0000313" key="11">
    <source>
        <dbReference type="EMBL" id="BDL42439.1"/>
    </source>
</evidence>
<dbReference type="Proteomes" id="UP001062263">
    <property type="component" value="Chromosome"/>
</dbReference>
<feature type="domain" description="DEAD-box RNA helicase Q" evidence="10">
    <location>
        <begin position="4"/>
        <end position="32"/>
    </location>
</feature>
<protein>
    <submittedName>
        <fullName evidence="11">DEAD/DEAH box helicase</fullName>
    </submittedName>
</protein>
<keyword evidence="4" id="KW-0067">ATP-binding</keyword>
<evidence type="ECO:0000313" key="12">
    <source>
        <dbReference type="Proteomes" id="UP001062263"/>
    </source>
</evidence>
<dbReference type="PANTHER" id="PTHR47959">
    <property type="entry name" value="ATP-DEPENDENT RNA HELICASE RHLE-RELATED"/>
    <property type="match status" value="1"/>
</dbReference>
<dbReference type="Pfam" id="PF00270">
    <property type="entry name" value="DEAD"/>
    <property type="match status" value="1"/>
</dbReference>
<feature type="short sequence motif" description="Q motif" evidence="6">
    <location>
        <begin position="4"/>
        <end position="32"/>
    </location>
</feature>
<keyword evidence="2" id="KW-0378">Hydrolase</keyword>
<dbReference type="SUPFAM" id="SSF52540">
    <property type="entry name" value="P-loop containing nucleoside triphosphate hydrolases"/>
    <property type="match status" value="1"/>
</dbReference>
<dbReference type="RefSeq" id="WP_215435754.1">
    <property type="nucleotide sequence ID" value="NZ_AP025943.1"/>
</dbReference>
<evidence type="ECO:0000256" key="3">
    <source>
        <dbReference type="ARBA" id="ARBA00022806"/>
    </source>
</evidence>
<dbReference type="InterPro" id="IPR011545">
    <property type="entry name" value="DEAD/DEAH_box_helicase_dom"/>
</dbReference>